<feature type="domain" description="DM10" evidence="8">
    <location>
        <begin position="125"/>
        <end position="232"/>
    </location>
</feature>
<evidence type="ECO:0000256" key="5">
    <source>
        <dbReference type="ARBA" id="ARBA00023212"/>
    </source>
</evidence>
<dbReference type="FunFam" id="2.30.29.170:FF:000001">
    <property type="entry name" value="EF-hand domain containing 1"/>
    <property type="match status" value="1"/>
</dbReference>
<evidence type="ECO:0000313" key="9">
    <source>
        <dbReference type="EMBL" id="KAJ3051078.1"/>
    </source>
</evidence>
<dbReference type="FunFam" id="2.30.29.170:FF:000004">
    <property type="entry name" value="EF-hand domain containing 2"/>
    <property type="match status" value="1"/>
</dbReference>
<dbReference type="SMART" id="SM00676">
    <property type="entry name" value="DM10"/>
    <property type="match status" value="3"/>
</dbReference>
<evidence type="ECO:0000313" key="10">
    <source>
        <dbReference type="Proteomes" id="UP001212841"/>
    </source>
</evidence>
<comment type="subcellular location">
    <subcellularLocation>
        <location evidence="1">Cell projection</location>
        <location evidence="1">Cilium</location>
    </subcellularLocation>
    <subcellularLocation>
        <location evidence="2">Cytoplasm</location>
        <location evidence="2">Cytoskeleton</location>
    </subcellularLocation>
</comment>
<dbReference type="EMBL" id="JADGJD010000437">
    <property type="protein sequence ID" value="KAJ3051078.1"/>
    <property type="molecule type" value="Genomic_DNA"/>
</dbReference>
<dbReference type="FunFam" id="2.30.29.170:FF:000002">
    <property type="entry name" value="EF-hand domain (C-terminal) containing 1"/>
    <property type="match status" value="1"/>
</dbReference>
<evidence type="ECO:0000259" key="8">
    <source>
        <dbReference type="PROSITE" id="PS51336"/>
    </source>
</evidence>
<dbReference type="GO" id="GO:0005874">
    <property type="term" value="C:microtubule"/>
    <property type="evidence" value="ECO:0007669"/>
    <property type="project" value="TreeGrafter"/>
</dbReference>
<keyword evidence="3" id="KW-0963">Cytoplasm</keyword>
<name>A0AAD5X5L5_9FUNG</name>
<accession>A0AAD5X5L5</accession>
<dbReference type="Pfam" id="PF06565">
    <property type="entry name" value="DM10_dom"/>
    <property type="match status" value="3"/>
</dbReference>
<dbReference type="GO" id="GO:0005929">
    <property type="term" value="C:cilium"/>
    <property type="evidence" value="ECO:0007669"/>
    <property type="project" value="UniProtKB-SubCell"/>
</dbReference>
<organism evidence="9 10">
    <name type="scientific">Rhizophlyctis rosea</name>
    <dbReference type="NCBI Taxonomy" id="64517"/>
    <lineage>
        <taxon>Eukaryota</taxon>
        <taxon>Fungi</taxon>
        <taxon>Fungi incertae sedis</taxon>
        <taxon>Chytridiomycota</taxon>
        <taxon>Chytridiomycota incertae sedis</taxon>
        <taxon>Chytridiomycetes</taxon>
        <taxon>Rhizophlyctidales</taxon>
        <taxon>Rhizophlyctidaceae</taxon>
        <taxon>Rhizophlyctis</taxon>
    </lineage>
</organism>
<keyword evidence="6" id="KW-0966">Cell projection</keyword>
<keyword evidence="4" id="KW-0677">Repeat</keyword>
<dbReference type="PANTHER" id="PTHR12086">
    <property type="entry name" value="EF-HAND DOMAIN C-TERMINAL CONTAINING PROTEIN"/>
    <property type="match status" value="1"/>
</dbReference>
<evidence type="ECO:0000256" key="2">
    <source>
        <dbReference type="ARBA" id="ARBA00004245"/>
    </source>
</evidence>
<keyword evidence="5" id="KW-0206">Cytoskeleton</keyword>
<evidence type="ECO:0000256" key="4">
    <source>
        <dbReference type="ARBA" id="ARBA00022737"/>
    </source>
</evidence>
<evidence type="ECO:0000256" key="1">
    <source>
        <dbReference type="ARBA" id="ARBA00004138"/>
    </source>
</evidence>
<dbReference type="InterPro" id="IPR040193">
    <property type="entry name" value="EFHC1/EFHC2/EFHB"/>
</dbReference>
<sequence>MALPHTKTTFSHCLRSTFPPNYDLSGGYDTHPPIPPTPRVIKELQKKLPFLPGHQFDIEKSERPNERKSHAFDYCNGVAVFKEEAPGIAGKPLTNQEKSKVHTSVEIYPHNADGGKSVPAWVAFDRKVLRFYAYFQEAVHERREEQYRVRRVNIYFYLEDDSVHVSEPKTPNSGIPQGTLIRRHRIPKPESEHGQHYTVRDFNVGKEVTFYGRTFKIIGCDGFTRVCVTSSEIKVMLCYLQDCVTDIRPQDFLSALNIQAPPNTLPPPDPYTLNRLEILSRMKPTRPRTPQTTLKKFLENDRRVLRFYCVWDDTTSVFGDLRHMVIHYFLSDDTIEIRESIPANSGRESNTLFLRRCRLPKRPRLFLYGHDSSKEGSGGAAPPSGDKKGATETEYFTDRDFTIGTVLHLYGRPFVICDCDEFTREYYRDKYGVEEFNPVNIEDYAEDSVTPSKERLPYSPIPPDLLPFPPTSLSSLAHPPAGVVPNSIESAVKALSQPLIPGTTKHNKKLSMYDGVVLRYSAKLKSTRQVDQDRRFVISLSVSDDGVSVFEPRTRNSGVLGGKFLERGRILKPGGEGRYYGCADFAIGAELTFFHHPFIITNADEYAIKFMDKHPEMFPLHHQQKIEFAQAQQQQQAFSSAEPVITSPGATYDPAPTANYATTAANYSTGQNFITAAPNCTTTAPNFSTGQNYTSQTQHVPVNFPYNTEGLKEFRGMPDGVYASRVGAGGAGGEERVPTPAPELRTEMKARLGVPV</sequence>
<dbReference type="Gene3D" id="2.30.29.170">
    <property type="match status" value="3"/>
</dbReference>
<evidence type="ECO:0000256" key="3">
    <source>
        <dbReference type="ARBA" id="ARBA00022490"/>
    </source>
</evidence>
<feature type="domain" description="DM10" evidence="8">
    <location>
        <begin position="301"/>
        <end position="431"/>
    </location>
</feature>
<dbReference type="Proteomes" id="UP001212841">
    <property type="component" value="Unassembled WGS sequence"/>
</dbReference>
<dbReference type="AlphaFoldDB" id="A0AAD5X5L5"/>
<reference evidence="9" key="1">
    <citation type="submission" date="2020-05" db="EMBL/GenBank/DDBJ databases">
        <title>Phylogenomic resolution of chytrid fungi.</title>
        <authorList>
            <person name="Stajich J.E."/>
            <person name="Amses K."/>
            <person name="Simmons R."/>
            <person name="Seto K."/>
            <person name="Myers J."/>
            <person name="Bonds A."/>
            <person name="Quandt C.A."/>
            <person name="Barry K."/>
            <person name="Liu P."/>
            <person name="Grigoriev I."/>
            <person name="Longcore J.E."/>
            <person name="James T.Y."/>
        </authorList>
    </citation>
    <scope>NUCLEOTIDE SEQUENCE</scope>
    <source>
        <strain evidence="9">JEL0318</strain>
    </source>
</reference>
<dbReference type="InterPro" id="IPR006602">
    <property type="entry name" value="DM10_dom"/>
</dbReference>
<protein>
    <submittedName>
        <fullName evidence="9">EF-hand domain-containing member C2</fullName>
    </submittedName>
</protein>
<evidence type="ECO:0000256" key="7">
    <source>
        <dbReference type="SAM" id="MobiDB-lite"/>
    </source>
</evidence>
<evidence type="ECO:0000256" key="6">
    <source>
        <dbReference type="ARBA" id="ARBA00023273"/>
    </source>
</evidence>
<proteinExistence type="predicted"/>
<gene>
    <name evidence="9" type="primary">EFHC2</name>
    <name evidence="9" type="ORF">HK097_007941</name>
</gene>
<dbReference type="PROSITE" id="PS51336">
    <property type="entry name" value="DM10"/>
    <property type="match status" value="3"/>
</dbReference>
<feature type="region of interest" description="Disordered" evidence="7">
    <location>
        <begin position="370"/>
        <end position="391"/>
    </location>
</feature>
<feature type="domain" description="DM10" evidence="8">
    <location>
        <begin position="514"/>
        <end position="615"/>
    </location>
</feature>
<keyword evidence="10" id="KW-1185">Reference proteome</keyword>
<comment type="caution">
    <text evidence="9">The sequence shown here is derived from an EMBL/GenBank/DDBJ whole genome shotgun (WGS) entry which is preliminary data.</text>
</comment>
<dbReference type="PANTHER" id="PTHR12086:SF11">
    <property type="entry name" value="EF-HAND DOMAIN-CONTAINING FAMILY MEMBER C2"/>
    <property type="match status" value="1"/>
</dbReference>